<dbReference type="EMBL" id="JH795861">
    <property type="protein sequence ID" value="EJU02558.1"/>
    <property type="molecule type" value="Genomic_DNA"/>
</dbReference>
<dbReference type="SUPFAM" id="SSF53790">
    <property type="entry name" value="Tetrapyrrole methylase"/>
    <property type="match status" value="1"/>
</dbReference>
<dbReference type="AlphaFoldDB" id="M5GDN1"/>
<dbReference type="InterPro" id="IPR003043">
    <property type="entry name" value="Uropor_MeTrfase_CS"/>
</dbReference>
<dbReference type="CDD" id="cd11642">
    <property type="entry name" value="SUMT"/>
    <property type="match status" value="1"/>
</dbReference>
<evidence type="ECO:0000256" key="6">
    <source>
        <dbReference type="RuleBase" id="RU003960"/>
    </source>
</evidence>
<dbReference type="RefSeq" id="XP_040629452.1">
    <property type="nucleotide sequence ID" value="XM_040777218.1"/>
</dbReference>
<evidence type="ECO:0000259" key="7">
    <source>
        <dbReference type="Pfam" id="PF00590"/>
    </source>
</evidence>
<dbReference type="Pfam" id="PF00590">
    <property type="entry name" value="TP_methylase"/>
    <property type="match status" value="1"/>
</dbReference>
<keyword evidence="9" id="KW-1185">Reference proteome</keyword>
<dbReference type="FunFam" id="3.40.1010.10:FF:000006">
    <property type="entry name" value="Siroheme synthase, putative"/>
    <property type="match status" value="1"/>
</dbReference>
<dbReference type="OMA" id="EWTPQEY"/>
<organism evidence="8 9">
    <name type="scientific">Dacryopinax primogenitus (strain DJM 731)</name>
    <name type="common">Brown rot fungus</name>
    <dbReference type="NCBI Taxonomy" id="1858805"/>
    <lineage>
        <taxon>Eukaryota</taxon>
        <taxon>Fungi</taxon>
        <taxon>Dikarya</taxon>
        <taxon>Basidiomycota</taxon>
        <taxon>Agaricomycotina</taxon>
        <taxon>Dacrymycetes</taxon>
        <taxon>Dacrymycetales</taxon>
        <taxon>Dacrymycetaceae</taxon>
        <taxon>Dacryopinax</taxon>
    </lineage>
</organism>
<dbReference type="Gene3D" id="3.30.950.10">
    <property type="entry name" value="Methyltransferase, Cobalt-precorrin-4 Transmethylase, Domain 2"/>
    <property type="match status" value="1"/>
</dbReference>
<proteinExistence type="inferred from homology"/>
<protein>
    <submittedName>
        <fullName evidence="8">Uroporphyrin-III C-m</fullName>
    </submittedName>
</protein>
<evidence type="ECO:0000256" key="4">
    <source>
        <dbReference type="ARBA" id="ARBA00022691"/>
    </source>
</evidence>
<dbReference type="InterPro" id="IPR014776">
    <property type="entry name" value="4pyrrole_Mease_sub2"/>
</dbReference>
<keyword evidence="1" id="KW-0488">Methylation</keyword>
<accession>M5GDN1</accession>
<dbReference type="GO" id="GO:0032259">
    <property type="term" value="P:methylation"/>
    <property type="evidence" value="ECO:0007669"/>
    <property type="project" value="UniProtKB-KW"/>
</dbReference>
<dbReference type="Gene3D" id="3.40.1010.10">
    <property type="entry name" value="Cobalt-precorrin-4 Transmethylase, Domain 1"/>
    <property type="match status" value="1"/>
</dbReference>
<dbReference type="InterPro" id="IPR050161">
    <property type="entry name" value="Siro_Cobalamin_biosynth"/>
</dbReference>
<dbReference type="OrthoDB" id="508204at2759"/>
<comment type="similarity">
    <text evidence="5">In the N-terminal section; belongs to the precorrin methyltransferase family.</text>
</comment>
<evidence type="ECO:0000256" key="5">
    <source>
        <dbReference type="ARBA" id="ARBA00035662"/>
    </source>
</evidence>
<dbReference type="Proteomes" id="UP000030653">
    <property type="component" value="Unassembled WGS sequence"/>
</dbReference>
<sequence length="309" mass="33398">MSPNGAPNGINGTTKGRILLVGSGPGHPSLLTLAAHHALTQLATIVLSDKLVPREILALIPPSTKLHIANKFPGNADGAQNELVDLAISYARRGETVVRLKQGDPFVYGRGGEELIVFRAAGFHPLIIPGISSALAGPLLADIPITQRGVAESVSICTGVGRGGREVELPAYERKRTTVLLMGVARLPTLVERMLSPTLGYPTYTPIAIIERASSPDQRVLLSTLEHVVQAVQDAGESRVPGMIVLGWVCCSMHGERGELGVLDGAGEEEREKEDLERVGRWLEGRQWRVEEGLSERWKWVDQAVQERN</sequence>
<feature type="domain" description="Tetrapyrrole methylase" evidence="7">
    <location>
        <begin position="18"/>
        <end position="227"/>
    </location>
</feature>
<keyword evidence="2 6" id="KW-0489">Methyltransferase</keyword>
<dbReference type="HOGENOM" id="CLU_011276_7_0_1"/>
<evidence type="ECO:0000313" key="8">
    <source>
        <dbReference type="EMBL" id="EJU02558.1"/>
    </source>
</evidence>
<dbReference type="PANTHER" id="PTHR45790">
    <property type="entry name" value="SIROHEME SYNTHASE-RELATED"/>
    <property type="match status" value="1"/>
</dbReference>
<dbReference type="NCBIfam" id="TIGR01469">
    <property type="entry name" value="cobA_cysG_Cterm"/>
    <property type="match status" value="1"/>
</dbReference>
<dbReference type="PROSITE" id="PS00840">
    <property type="entry name" value="SUMT_2"/>
    <property type="match status" value="1"/>
</dbReference>
<evidence type="ECO:0000256" key="2">
    <source>
        <dbReference type="ARBA" id="ARBA00022603"/>
    </source>
</evidence>
<dbReference type="InterPro" id="IPR000878">
    <property type="entry name" value="4pyrrol_Mease"/>
</dbReference>
<keyword evidence="3 6" id="KW-0808">Transferase</keyword>
<dbReference type="InterPro" id="IPR014777">
    <property type="entry name" value="4pyrrole_Mease_sub1"/>
</dbReference>
<dbReference type="STRING" id="1858805.M5GDN1"/>
<keyword evidence="4" id="KW-0949">S-adenosyl-L-methionine</keyword>
<dbReference type="InterPro" id="IPR035996">
    <property type="entry name" value="4pyrrol_Methylase_sf"/>
</dbReference>
<name>M5GDN1_DACPD</name>
<comment type="similarity">
    <text evidence="6">Belongs to the precorrin methyltransferase family.</text>
</comment>
<evidence type="ECO:0000313" key="9">
    <source>
        <dbReference type="Proteomes" id="UP000030653"/>
    </source>
</evidence>
<dbReference type="GeneID" id="63692280"/>
<reference evidence="8 9" key="1">
    <citation type="journal article" date="2012" name="Science">
        <title>The Paleozoic origin of enzymatic lignin decomposition reconstructed from 31 fungal genomes.</title>
        <authorList>
            <person name="Floudas D."/>
            <person name="Binder M."/>
            <person name="Riley R."/>
            <person name="Barry K."/>
            <person name="Blanchette R.A."/>
            <person name="Henrissat B."/>
            <person name="Martinez A.T."/>
            <person name="Otillar R."/>
            <person name="Spatafora J.W."/>
            <person name="Yadav J.S."/>
            <person name="Aerts A."/>
            <person name="Benoit I."/>
            <person name="Boyd A."/>
            <person name="Carlson A."/>
            <person name="Copeland A."/>
            <person name="Coutinho P.M."/>
            <person name="de Vries R.P."/>
            <person name="Ferreira P."/>
            <person name="Findley K."/>
            <person name="Foster B."/>
            <person name="Gaskell J."/>
            <person name="Glotzer D."/>
            <person name="Gorecki P."/>
            <person name="Heitman J."/>
            <person name="Hesse C."/>
            <person name="Hori C."/>
            <person name="Igarashi K."/>
            <person name="Jurgens J.A."/>
            <person name="Kallen N."/>
            <person name="Kersten P."/>
            <person name="Kohler A."/>
            <person name="Kuees U."/>
            <person name="Kumar T.K.A."/>
            <person name="Kuo A."/>
            <person name="LaButti K."/>
            <person name="Larrondo L.F."/>
            <person name="Lindquist E."/>
            <person name="Ling A."/>
            <person name="Lombard V."/>
            <person name="Lucas S."/>
            <person name="Lundell T."/>
            <person name="Martin R."/>
            <person name="McLaughlin D.J."/>
            <person name="Morgenstern I."/>
            <person name="Morin E."/>
            <person name="Murat C."/>
            <person name="Nagy L.G."/>
            <person name="Nolan M."/>
            <person name="Ohm R.A."/>
            <person name="Patyshakuliyeva A."/>
            <person name="Rokas A."/>
            <person name="Ruiz-Duenas F.J."/>
            <person name="Sabat G."/>
            <person name="Salamov A."/>
            <person name="Samejima M."/>
            <person name="Schmutz J."/>
            <person name="Slot J.C."/>
            <person name="St John F."/>
            <person name="Stenlid J."/>
            <person name="Sun H."/>
            <person name="Sun S."/>
            <person name="Syed K."/>
            <person name="Tsang A."/>
            <person name="Wiebenga A."/>
            <person name="Young D."/>
            <person name="Pisabarro A."/>
            <person name="Eastwood D.C."/>
            <person name="Martin F."/>
            <person name="Cullen D."/>
            <person name="Grigoriev I.V."/>
            <person name="Hibbett D.S."/>
        </authorList>
    </citation>
    <scope>NUCLEOTIDE SEQUENCE [LARGE SCALE GENOMIC DNA]</scope>
    <source>
        <strain evidence="8 9">DJM-731 SS1</strain>
    </source>
</reference>
<dbReference type="GO" id="GO:0004851">
    <property type="term" value="F:uroporphyrin-III C-methyltransferase activity"/>
    <property type="evidence" value="ECO:0007669"/>
    <property type="project" value="TreeGrafter"/>
</dbReference>
<dbReference type="PANTHER" id="PTHR45790:SF6">
    <property type="entry name" value="UROPORPHYRINOGEN-III C-METHYLTRANSFERASE"/>
    <property type="match status" value="1"/>
</dbReference>
<evidence type="ECO:0000256" key="3">
    <source>
        <dbReference type="ARBA" id="ARBA00022679"/>
    </source>
</evidence>
<dbReference type="GO" id="GO:0019354">
    <property type="term" value="P:siroheme biosynthetic process"/>
    <property type="evidence" value="ECO:0007669"/>
    <property type="project" value="InterPro"/>
</dbReference>
<gene>
    <name evidence="8" type="ORF">DACRYDRAFT_94366</name>
</gene>
<dbReference type="InterPro" id="IPR006366">
    <property type="entry name" value="CobA/CysG_C"/>
</dbReference>
<dbReference type="NCBIfam" id="NF004790">
    <property type="entry name" value="PRK06136.1"/>
    <property type="match status" value="1"/>
</dbReference>
<evidence type="ECO:0000256" key="1">
    <source>
        <dbReference type="ARBA" id="ARBA00022481"/>
    </source>
</evidence>